<evidence type="ECO:0000313" key="7">
    <source>
        <dbReference type="EMBL" id="KIY47008.1"/>
    </source>
</evidence>
<dbReference type="AlphaFoldDB" id="A0A0D7A887"/>
<accession>A0A0D7A887</accession>
<reference evidence="7 8" key="1">
    <citation type="journal article" date="2015" name="Fungal Genet. Biol.">
        <title>Evolution of novel wood decay mechanisms in Agaricales revealed by the genome sequences of Fistulina hepatica and Cylindrobasidium torrendii.</title>
        <authorList>
            <person name="Floudas D."/>
            <person name="Held B.W."/>
            <person name="Riley R."/>
            <person name="Nagy L.G."/>
            <person name="Koehler G."/>
            <person name="Ransdell A.S."/>
            <person name="Younus H."/>
            <person name="Chow J."/>
            <person name="Chiniquy J."/>
            <person name="Lipzen A."/>
            <person name="Tritt A."/>
            <person name="Sun H."/>
            <person name="Haridas S."/>
            <person name="LaButti K."/>
            <person name="Ohm R.A."/>
            <person name="Kues U."/>
            <person name="Blanchette R.A."/>
            <person name="Grigoriev I.V."/>
            <person name="Minto R.E."/>
            <person name="Hibbett D.S."/>
        </authorList>
    </citation>
    <scope>NUCLEOTIDE SEQUENCE [LARGE SCALE GENOMIC DNA]</scope>
    <source>
        <strain evidence="7 8">ATCC 64428</strain>
    </source>
</reference>
<dbReference type="SUPFAM" id="SSF48371">
    <property type="entry name" value="ARM repeat"/>
    <property type="match status" value="1"/>
</dbReference>
<dbReference type="GO" id="GO:0120330">
    <property type="term" value="C:rixosome complex"/>
    <property type="evidence" value="ECO:0007669"/>
    <property type="project" value="UniProtKB-UniRule"/>
</dbReference>
<evidence type="ECO:0000256" key="3">
    <source>
        <dbReference type="ARBA" id="ARBA00006427"/>
    </source>
</evidence>
<comment type="subcellular location">
    <subcellularLocation>
        <location evidence="2 5">Nucleus</location>
    </subcellularLocation>
</comment>
<dbReference type="EMBL" id="KN882016">
    <property type="protein sequence ID" value="KIY47008.1"/>
    <property type="molecule type" value="Genomic_DNA"/>
</dbReference>
<comment type="function">
    <text evidence="1 5">Component of the RIX1 complex required for processing of ITS2 sequences from 35S pre-rRNA.</text>
</comment>
<keyword evidence="4 5" id="KW-0539">Nucleus</keyword>
<gene>
    <name evidence="7" type="ORF">FISHEDRAFT_46092</name>
</gene>
<dbReference type="Pfam" id="PF12333">
    <property type="entry name" value="Ipi1_N"/>
    <property type="match status" value="1"/>
</dbReference>
<evidence type="ECO:0000256" key="4">
    <source>
        <dbReference type="ARBA" id="ARBA00023242"/>
    </source>
</evidence>
<comment type="subunit">
    <text evidence="5">Component of the RIX1 complex.</text>
</comment>
<evidence type="ECO:0000313" key="8">
    <source>
        <dbReference type="Proteomes" id="UP000054144"/>
    </source>
</evidence>
<proteinExistence type="inferred from homology"/>
<dbReference type="GO" id="GO:0006364">
    <property type="term" value="P:rRNA processing"/>
    <property type="evidence" value="ECO:0007669"/>
    <property type="project" value="UniProtKB-UniRule"/>
</dbReference>
<name>A0A0D7A887_9AGAR</name>
<dbReference type="PANTHER" id="PTHR16056:SF2">
    <property type="entry name" value="TESTIS-EXPRESSED PROTEIN 10"/>
    <property type="match status" value="1"/>
</dbReference>
<evidence type="ECO:0000256" key="1">
    <source>
        <dbReference type="ARBA" id="ARBA00002355"/>
    </source>
</evidence>
<evidence type="ECO:0000256" key="5">
    <source>
        <dbReference type="RuleBase" id="RU368021"/>
    </source>
</evidence>
<feature type="domain" description="Pre-rRNA-processing protein Ipi1 N-terminal" evidence="6">
    <location>
        <begin position="168"/>
        <end position="272"/>
    </location>
</feature>
<evidence type="ECO:0000256" key="2">
    <source>
        <dbReference type="ARBA" id="ARBA00004123"/>
    </source>
</evidence>
<keyword evidence="5" id="KW-0690">Ribosome biogenesis</keyword>
<comment type="similarity">
    <text evidence="3 5">Belongs to the IPI1/TEX10 family.</text>
</comment>
<organism evidence="7 8">
    <name type="scientific">Fistulina hepatica ATCC 64428</name>
    <dbReference type="NCBI Taxonomy" id="1128425"/>
    <lineage>
        <taxon>Eukaryota</taxon>
        <taxon>Fungi</taxon>
        <taxon>Dikarya</taxon>
        <taxon>Basidiomycota</taxon>
        <taxon>Agaricomycotina</taxon>
        <taxon>Agaricomycetes</taxon>
        <taxon>Agaricomycetidae</taxon>
        <taxon>Agaricales</taxon>
        <taxon>Fistulinaceae</taxon>
        <taxon>Fistulina</taxon>
    </lineage>
</organism>
<protein>
    <recommendedName>
        <fullName evidence="5">Pre-rRNA-processing protein</fullName>
    </recommendedName>
</protein>
<dbReference type="OrthoDB" id="361362at2759"/>
<dbReference type="PANTHER" id="PTHR16056">
    <property type="entry name" value="REGULATOR OF MICROTUBULE DYNAMICS PROTEIN"/>
    <property type="match status" value="1"/>
</dbReference>
<dbReference type="GO" id="GO:0005634">
    <property type="term" value="C:nucleus"/>
    <property type="evidence" value="ECO:0007669"/>
    <property type="project" value="UniProtKB-SubCell"/>
</dbReference>
<sequence length="759" mass="83713">MPKSSKKRKDKAADFTKAKLKLGKGKQLPSNAVDTSFKAGSIALPMQSIVAQKDNDEPMTKRKLTLVDLLSHIKHYSPIVRKGKSSSDWSYLDAIFGLRELLEHNPKTLEASLNGVMSACVKAIGDEDAGVRKALLSFFAWLIPKLPVVRPLNRHLAGVMSFIRIKDALVPYSSMLVLFTTSAQTHIFPEIRIDAVRFIDILLEHIPEVVVSGWDEGSGKHGSHVLEGYLGILNAGTKFSDHEGPVQATSTSSVVLTPASRLIVLNSLARFLRKCVMLHDVSDQHFGPTCPTSFFKYIFSDDAAFQSFERDLQPWLHQANRQGLRLWTEEPIPEEECPVYGDLECLSRNPRWTLADLEYAVCAATSASADGPSVNFLFACRLARSLHSTLVSTFLDYAPSVFTPGGNPSEIEMQLVSAVADIARSLYGSIFRASASSISDSAAAAEDLRSILGYMAPYFPFTPSPKSDVKQQKIFQDLNLLFCQMVSFKLLSAPTAGSSKPSGKRTNEALIAAAEIRVQEFIVQFLRGQETSMGQIARPPTVGAYASMVPTIWSLINVPSSQKTATRGEEDALDIVVAVLEHATKTISKSSVKQLTVEFVARLALLETDWQYRGNFSLLGAGRQRALNAWIESLPKTLWELGSNNLALTEIILRFLLRFVQRQPLRSPIVASTLCPRMEPYFCIMHPTRGRIVGPFPKLPPSYRRLVLATAAVMLVCSSAASQSGVEPRNGEVRLATTIQQTVEGTEDDVTWKHLYPRQ</sequence>
<dbReference type="Proteomes" id="UP000054144">
    <property type="component" value="Unassembled WGS sequence"/>
</dbReference>
<evidence type="ECO:0000259" key="6">
    <source>
        <dbReference type="Pfam" id="PF12333"/>
    </source>
</evidence>
<dbReference type="InterPro" id="IPR016024">
    <property type="entry name" value="ARM-type_fold"/>
</dbReference>
<keyword evidence="5" id="KW-0698">rRNA processing</keyword>
<dbReference type="InterPro" id="IPR024679">
    <property type="entry name" value="Ipi1_N"/>
</dbReference>
<keyword evidence="8" id="KW-1185">Reference proteome</keyword>